<proteinExistence type="predicted"/>
<name>A0A3M7Q9I2_BRAPC</name>
<accession>A0A3M7Q9I2</accession>
<dbReference type="Proteomes" id="UP000276133">
    <property type="component" value="Unassembled WGS sequence"/>
</dbReference>
<keyword evidence="2" id="KW-1185">Reference proteome</keyword>
<protein>
    <submittedName>
        <fullName evidence="1">Uncharacterized protein</fullName>
    </submittedName>
</protein>
<evidence type="ECO:0000313" key="1">
    <source>
        <dbReference type="EMBL" id="RNA08056.1"/>
    </source>
</evidence>
<gene>
    <name evidence="1" type="ORF">BpHYR1_001613</name>
</gene>
<comment type="caution">
    <text evidence="1">The sequence shown here is derived from an EMBL/GenBank/DDBJ whole genome shotgun (WGS) entry which is preliminary data.</text>
</comment>
<organism evidence="1 2">
    <name type="scientific">Brachionus plicatilis</name>
    <name type="common">Marine rotifer</name>
    <name type="synonym">Brachionus muelleri</name>
    <dbReference type="NCBI Taxonomy" id="10195"/>
    <lineage>
        <taxon>Eukaryota</taxon>
        <taxon>Metazoa</taxon>
        <taxon>Spiralia</taxon>
        <taxon>Gnathifera</taxon>
        <taxon>Rotifera</taxon>
        <taxon>Eurotatoria</taxon>
        <taxon>Monogononta</taxon>
        <taxon>Pseudotrocha</taxon>
        <taxon>Ploima</taxon>
        <taxon>Brachionidae</taxon>
        <taxon>Brachionus</taxon>
    </lineage>
</organism>
<evidence type="ECO:0000313" key="2">
    <source>
        <dbReference type="Proteomes" id="UP000276133"/>
    </source>
</evidence>
<sequence length="59" mass="6686">MSADDMKISHSDKDLKTVLKNSIKKLKTKVIGEFITKLTVTGMKNFLNETGKFNNNKIK</sequence>
<reference evidence="1 2" key="1">
    <citation type="journal article" date="2018" name="Sci. Rep.">
        <title>Genomic signatures of local adaptation to the degree of environmental predictability in rotifers.</title>
        <authorList>
            <person name="Franch-Gras L."/>
            <person name="Hahn C."/>
            <person name="Garcia-Roger E.M."/>
            <person name="Carmona M.J."/>
            <person name="Serra M."/>
            <person name="Gomez A."/>
        </authorList>
    </citation>
    <scope>NUCLEOTIDE SEQUENCE [LARGE SCALE GENOMIC DNA]</scope>
    <source>
        <strain evidence="1">HYR1</strain>
    </source>
</reference>
<dbReference type="AlphaFoldDB" id="A0A3M7Q9I2"/>
<dbReference type="EMBL" id="REGN01006867">
    <property type="protein sequence ID" value="RNA08056.1"/>
    <property type="molecule type" value="Genomic_DNA"/>
</dbReference>